<feature type="domain" description="PHD-type" evidence="12">
    <location>
        <begin position="246"/>
        <end position="293"/>
    </location>
</feature>
<dbReference type="InterPro" id="IPR019786">
    <property type="entry name" value="Zinc_finger_PHD-type_CS"/>
</dbReference>
<feature type="compositionally biased region" description="Polar residues" evidence="10">
    <location>
        <begin position="10"/>
        <end position="43"/>
    </location>
</feature>
<keyword evidence="2" id="KW-0479">Metal-binding</keyword>
<dbReference type="InterPro" id="IPR036427">
    <property type="entry name" value="Bromodomain-like_sf"/>
</dbReference>
<dbReference type="InterPro" id="IPR019787">
    <property type="entry name" value="Znf_PHD-finger"/>
</dbReference>
<feature type="compositionally biased region" description="Basic and acidic residues" evidence="10">
    <location>
        <begin position="498"/>
        <end position="507"/>
    </location>
</feature>
<evidence type="ECO:0000256" key="10">
    <source>
        <dbReference type="SAM" id="MobiDB-lite"/>
    </source>
</evidence>
<keyword evidence="3 9" id="KW-0863">Zinc-finger</keyword>
<feature type="compositionally biased region" description="Low complexity" evidence="10">
    <location>
        <begin position="162"/>
        <end position="189"/>
    </location>
</feature>
<comment type="subcellular location">
    <subcellularLocation>
        <location evidence="1">Nucleus</location>
    </subcellularLocation>
</comment>
<dbReference type="PROSITE" id="PS50016">
    <property type="entry name" value="ZF_PHD_2"/>
    <property type="match status" value="1"/>
</dbReference>
<dbReference type="CDD" id="cd05502">
    <property type="entry name" value="Bromo_tif1_like"/>
    <property type="match status" value="1"/>
</dbReference>
<evidence type="ECO:0000259" key="11">
    <source>
        <dbReference type="PROSITE" id="PS50014"/>
    </source>
</evidence>
<feature type="compositionally biased region" description="Basic and acidic residues" evidence="10">
    <location>
        <begin position="453"/>
        <end position="474"/>
    </location>
</feature>
<feature type="compositionally biased region" description="Low complexity" evidence="10">
    <location>
        <begin position="201"/>
        <end position="233"/>
    </location>
</feature>
<protein>
    <submittedName>
        <fullName evidence="13">Uncharacterized protein</fullName>
    </submittedName>
</protein>
<keyword evidence="5" id="KW-0175">Coiled coil</keyword>
<evidence type="ECO:0000256" key="1">
    <source>
        <dbReference type="ARBA" id="ARBA00004123"/>
    </source>
</evidence>
<reference evidence="13 14" key="1">
    <citation type="submission" date="2024-09" db="EMBL/GenBank/DDBJ databases">
        <title>A chromosome-level genome assembly of Gray's grenadier anchovy, Coilia grayii.</title>
        <authorList>
            <person name="Fu Z."/>
        </authorList>
    </citation>
    <scope>NUCLEOTIDE SEQUENCE [LARGE SCALE GENOMIC DNA]</scope>
    <source>
        <strain evidence="13">G4</strain>
        <tissue evidence="13">Muscle</tissue>
    </source>
</reference>
<dbReference type="AlphaFoldDB" id="A0ABD1IS09"/>
<dbReference type="EMBL" id="JBHFQA010000587">
    <property type="protein sequence ID" value="KAL2076278.1"/>
    <property type="molecule type" value="Genomic_DNA"/>
</dbReference>
<feature type="domain" description="Bromo" evidence="11">
    <location>
        <begin position="348"/>
        <end position="404"/>
    </location>
</feature>
<evidence type="ECO:0000256" key="6">
    <source>
        <dbReference type="ARBA" id="ARBA00023117"/>
    </source>
</evidence>
<evidence type="ECO:0000256" key="2">
    <source>
        <dbReference type="ARBA" id="ARBA00022723"/>
    </source>
</evidence>
<dbReference type="PROSITE" id="PS50014">
    <property type="entry name" value="BROMODOMAIN_2"/>
    <property type="match status" value="1"/>
</dbReference>
<evidence type="ECO:0000313" key="13">
    <source>
        <dbReference type="EMBL" id="KAL2076278.1"/>
    </source>
</evidence>
<dbReference type="GO" id="GO:0008270">
    <property type="term" value="F:zinc ion binding"/>
    <property type="evidence" value="ECO:0007669"/>
    <property type="project" value="UniProtKB-KW"/>
</dbReference>
<sequence>MLDSLLSRYISASTHPPVNPVNINTSPAPSIHSPGSSGLSNSHAPARPSSTSSTGSRGSSGSAGRLGSSAPPSGEQVKVKQEPGTEEDSTFSVASVKSELGKDGRRSACMMSSPESSSATPPLPVLSNVSSGSMQDMLKTLGDIVKTEPQDNASGCSQANRTPAATSTSASTSSSSSSASSASSSSQTPTAPPQPLTNGSAATPAAAPETTAPQANGGASAESAGAGTGAAAAADKDKDKEEDPNEDWCAVCQNGGELLCCDRCPKVFHITCHIPMLRCSPSGEWMCTFCRSLTSPEIEYNCDDDPPKKDQSEQGLSHEDQRKCERLLLYVFCHELSIEFQEPVPSTVPNYYKIIKQPMALNTVKQKLQLKHPQHYRTAAEFVADVRLVFSNCAKYNEMSRIIQVYDEEKQINVQADSEVAEAGKAVSMYFEERLKELYPDQSFPVIPDSEPSADKGQDKDQDKSEDKEKEKGDAAAYEDITDDSDDEVVQPKRKRLKAEGKPMHIK</sequence>
<dbReference type="SUPFAM" id="SSF57903">
    <property type="entry name" value="FYVE/PHD zinc finger"/>
    <property type="match status" value="1"/>
</dbReference>
<organism evidence="13 14">
    <name type="scientific">Coilia grayii</name>
    <name type="common">Gray's grenadier anchovy</name>
    <dbReference type="NCBI Taxonomy" id="363190"/>
    <lineage>
        <taxon>Eukaryota</taxon>
        <taxon>Metazoa</taxon>
        <taxon>Chordata</taxon>
        <taxon>Craniata</taxon>
        <taxon>Vertebrata</taxon>
        <taxon>Euteleostomi</taxon>
        <taxon>Actinopterygii</taxon>
        <taxon>Neopterygii</taxon>
        <taxon>Teleostei</taxon>
        <taxon>Clupei</taxon>
        <taxon>Clupeiformes</taxon>
        <taxon>Clupeoidei</taxon>
        <taxon>Engraulidae</taxon>
        <taxon>Coilinae</taxon>
        <taxon>Coilia</taxon>
    </lineage>
</organism>
<keyword evidence="4" id="KW-0862">Zinc</keyword>
<gene>
    <name evidence="13" type="ORF">ACEWY4_028124</name>
</gene>
<name>A0ABD1IS09_9TELE</name>
<dbReference type="InterPro" id="IPR011011">
    <property type="entry name" value="Znf_FYVE_PHD"/>
</dbReference>
<dbReference type="InterPro" id="IPR001965">
    <property type="entry name" value="Znf_PHD"/>
</dbReference>
<accession>A0ABD1IS09</accession>
<dbReference type="SMART" id="SM00297">
    <property type="entry name" value="BROMO"/>
    <property type="match status" value="1"/>
</dbReference>
<evidence type="ECO:0000256" key="3">
    <source>
        <dbReference type="ARBA" id="ARBA00022771"/>
    </source>
</evidence>
<proteinExistence type="predicted"/>
<keyword evidence="7" id="KW-0539">Nucleus</keyword>
<dbReference type="InterPro" id="IPR001487">
    <property type="entry name" value="Bromodomain"/>
</dbReference>
<dbReference type="Pfam" id="PF00628">
    <property type="entry name" value="PHD"/>
    <property type="match status" value="1"/>
</dbReference>
<evidence type="ECO:0000259" key="12">
    <source>
        <dbReference type="PROSITE" id="PS50016"/>
    </source>
</evidence>
<dbReference type="PROSITE" id="PS01359">
    <property type="entry name" value="ZF_PHD_1"/>
    <property type="match status" value="1"/>
</dbReference>
<dbReference type="Pfam" id="PF00439">
    <property type="entry name" value="Bromodomain"/>
    <property type="match status" value="1"/>
</dbReference>
<dbReference type="PANTHER" id="PTHR45915:SF3">
    <property type="entry name" value="E3 UBIQUITIN-PROTEIN LIGASE TRIM33"/>
    <property type="match status" value="1"/>
</dbReference>
<evidence type="ECO:0000256" key="7">
    <source>
        <dbReference type="ARBA" id="ARBA00023242"/>
    </source>
</evidence>
<feature type="region of interest" description="Disordered" evidence="10">
    <location>
        <begin position="441"/>
        <end position="507"/>
    </location>
</feature>
<feature type="compositionally biased region" description="Polar residues" evidence="10">
    <location>
        <begin position="150"/>
        <end position="161"/>
    </location>
</feature>
<dbReference type="SUPFAM" id="SSF47370">
    <property type="entry name" value="Bromodomain"/>
    <property type="match status" value="1"/>
</dbReference>
<dbReference type="GO" id="GO:0005634">
    <property type="term" value="C:nucleus"/>
    <property type="evidence" value="ECO:0007669"/>
    <property type="project" value="UniProtKB-SubCell"/>
</dbReference>
<feature type="compositionally biased region" description="Acidic residues" evidence="10">
    <location>
        <begin position="480"/>
        <end position="489"/>
    </location>
</feature>
<evidence type="ECO:0000313" key="14">
    <source>
        <dbReference type="Proteomes" id="UP001591681"/>
    </source>
</evidence>
<dbReference type="Proteomes" id="UP001591681">
    <property type="component" value="Unassembled WGS sequence"/>
</dbReference>
<feature type="region of interest" description="Disordered" evidence="10">
    <location>
        <begin position="1"/>
        <end position="245"/>
    </location>
</feature>
<dbReference type="SMART" id="SM00249">
    <property type="entry name" value="PHD"/>
    <property type="match status" value="1"/>
</dbReference>
<dbReference type="Gene3D" id="1.20.920.10">
    <property type="entry name" value="Bromodomain-like"/>
    <property type="match status" value="1"/>
</dbReference>
<dbReference type="InterPro" id="IPR013083">
    <property type="entry name" value="Znf_RING/FYVE/PHD"/>
</dbReference>
<evidence type="ECO:0000256" key="5">
    <source>
        <dbReference type="ARBA" id="ARBA00023054"/>
    </source>
</evidence>
<evidence type="ECO:0000256" key="8">
    <source>
        <dbReference type="PROSITE-ProRule" id="PRU00035"/>
    </source>
</evidence>
<comment type="caution">
    <text evidence="13">The sequence shown here is derived from an EMBL/GenBank/DDBJ whole genome shotgun (WGS) entry which is preliminary data.</text>
</comment>
<dbReference type="PANTHER" id="PTHR45915">
    <property type="entry name" value="TRANSCRIPTION INTERMEDIARY FACTOR"/>
    <property type="match status" value="1"/>
</dbReference>
<evidence type="ECO:0000256" key="9">
    <source>
        <dbReference type="PROSITE-ProRule" id="PRU00146"/>
    </source>
</evidence>
<feature type="compositionally biased region" description="Low complexity" evidence="10">
    <location>
        <begin position="44"/>
        <end position="74"/>
    </location>
</feature>
<keyword evidence="6 8" id="KW-0103">Bromodomain</keyword>
<keyword evidence="14" id="KW-1185">Reference proteome</keyword>
<dbReference type="FunFam" id="3.30.40.10:FF:000123">
    <property type="entry name" value="E3 ubiquitin-protein ligase TRIM33"/>
    <property type="match status" value="1"/>
</dbReference>
<evidence type="ECO:0000256" key="4">
    <source>
        <dbReference type="ARBA" id="ARBA00022833"/>
    </source>
</evidence>
<dbReference type="Gene3D" id="3.30.40.10">
    <property type="entry name" value="Zinc/RING finger domain, C3HC4 (zinc finger)"/>
    <property type="match status" value="1"/>
</dbReference>